<keyword evidence="28" id="KW-0812">Transmembrane</keyword>
<comment type="subcellular location">
    <subcellularLocation>
        <location evidence="2">Membrane</location>
        <topology evidence="2">Single-pass membrane protein</topology>
    </subcellularLocation>
</comment>
<keyword evidence="4" id="KW-0444">Lipid biosynthesis</keyword>
<comment type="function">
    <text evidence="24">Catalyzes the 14-alpha demethylation of obtusifoliol to 4 alpha-methyl-5 alpha-ergosta-8,14,24(28)-trien-3 beta-ol.</text>
</comment>
<evidence type="ECO:0000256" key="26">
    <source>
        <dbReference type="PIRSR" id="PIRSR602403-1"/>
    </source>
</evidence>
<dbReference type="Gene3D" id="1.10.630.10">
    <property type="entry name" value="Cytochrome P450"/>
    <property type="match status" value="1"/>
</dbReference>
<evidence type="ECO:0000256" key="28">
    <source>
        <dbReference type="SAM" id="Phobius"/>
    </source>
</evidence>
<keyword evidence="5" id="KW-0489">Methyltransferase</keyword>
<evidence type="ECO:0000256" key="21">
    <source>
        <dbReference type="ARBA" id="ARBA00042513"/>
    </source>
</evidence>
<dbReference type="AlphaFoldDB" id="A0A0E0AJD5"/>
<evidence type="ECO:0000256" key="23">
    <source>
        <dbReference type="ARBA" id="ARBA00051013"/>
    </source>
</evidence>
<keyword evidence="14" id="KW-0443">Lipid metabolism</keyword>
<keyword evidence="9" id="KW-0752">Steroid biosynthesis</keyword>
<evidence type="ECO:0000256" key="27">
    <source>
        <dbReference type="RuleBase" id="RU000461"/>
    </source>
</evidence>
<dbReference type="Pfam" id="PF00067">
    <property type="entry name" value="p450"/>
    <property type="match status" value="1"/>
</dbReference>
<dbReference type="GO" id="GO:0032259">
    <property type="term" value="P:methylation"/>
    <property type="evidence" value="ECO:0007669"/>
    <property type="project" value="UniProtKB-KW"/>
</dbReference>
<dbReference type="SUPFAM" id="SSF48264">
    <property type="entry name" value="Cytochrome P450"/>
    <property type="match status" value="1"/>
</dbReference>
<dbReference type="FunFam" id="1.10.630.10:FF:000028">
    <property type="entry name" value="Cytochrome p450 51g1"/>
    <property type="match status" value="1"/>
</dbReference>
<dbReference type="PRINTS" id="PR00385">
    <property type="entry name" value="P450"/>
</dbReference>
<evidence type="ECO:0000256" key="25">
    <source>
        <dbReference type="ARBA" id="ARBA00072797"/>
    </source>
</evidence>
<keyword evidence="30" id="KW-1185">Reference proteome</keyword>
<dbReference type="GO" id="GO:0008398">
    <property type="term" value="F:sterol 14-demethylase activity"/>
    <property type="evidence" value="ECO:0007669"/>
    <property type="project" value="UniProtKB-EC"/>
</dbReference>
<evidence type="ECO:0000256" key="8">
    <source>
        <dbReference type="ARBA" id="ARBA00022723"/>
    </source>
</evidence>
<evidence type="ECO:0000256" key="2">
    <source>
        <dbReference type="ARBA" id="ARBA00004167"/>
    </source>
</evidence>
<evidence type="ECO:0000256" key="15">
    <source>
        <dbReference type="ARBA" id="ARBA00023136"/>
    </source>
</evidence>
<reference evidence="29" key="1">
    <citation type="submission" date="2015-04" db="UniProtKB">
        <authorList>
            <consortium name="EnsemblPlants"/>
        </authorList>
    </citation>
    <scope>IDENTIFICATION</scope>
</reference>
<dbReference type="eggNOG" id="KOG0684">
    <property type="taxonomic scope" value="Eukaryota"/>
</dbReference>
<dbReference type="GO" id="GO:0016126">
    <property type="term" value="P:sterol biosynthetic process"/>
    <property type="evidence" value="ECO:0007669"/>
    <property type="project" value="UniProtKB-KW"/>
</dbReference>
<evidence type="ECO:0000313" key="29">
    <source>
        <dbReference type="EnsemblPlants" id="OGLUM07G12650.1"/>
    </source>
</evidence>
<dbReference type="GO" id="GO:0005506">
    <property type="term" value="F:iron ion binding"/>
    <property type="evidence" value="ECO:0007669"/>
    <property type="project" value="InterPro"/>
</dbReference>
<dbReference type="InterPro" id="IPR036396">
    <property type="entry name" value="Cyt_P450_sf"/>
</dbReference>
<keyword evidence="16" id="KW-1207">Sterol metabolism</keyword>
<evidence type="ECO:0000256" key="13">
    <source>
        <dbReference type="ARBA" id="ARBA00023033"/>
    </source>
</evidence>
<comment type="pathway">
    <text evidence="18">Steroid biosynthesis; zymosterol biosynthesis; zymosterol from lanosterol: step 1/6.</text>
</comment>
<dbReference type="PRINTS" id="PR00465">
    <property type="entry name" value="EP450IV"/>
</dbReference>
<evidence type="ECO:0000313" key="30">
    <source>
        <dbReference type="Proteomes" id="UP000026961"/>
    </source>
</evidence>
<dbReference type="GO" id="GO:0020037">
    <property type="term" value="F:heme binding"/>
    <property type="evidence" value="ECO:0007669"/>
    <property type="project" value="InterPro"/>
</dbReference>
<evidence type="ECO:0000256" key="22">
    <source>
        <dbReference type="ARBA" id="ARBA00042983"/>
    </source>
</evidence>
<evidence type="ECO:0000256" key="7">
    <source>
        <dbReference type="ARBA" id="ARBA00022679"/>
    </source>
</evidence>
<dbReference type="HOGENOM" id="CLU_001570_15_0_1"/>
<dbReference type="PANTHER" id="PTHR24304">
    <property type="entry name" value="CYTOCHROME P450 FAMILY 7"/>
    <property type="match status" value="1"/>
</dbReference>
<dbReference type="InterPro" id="IPR001128">
    <property type="entry name" value="Cyt_P450"/>
</dbReference>
<evidence type="ECO:0000256" key="11">
    <source>
        <dbReference type="ARBA" id="ARBA00023004"/>
    </source>
</evidence>
<evidence type="ECO:0000256" key="3">
    <source>
        <dbReference type="ARBA" id="ARBA00010617"/>
    </source>
</evidence>
<dbReference type="EC" id="1.14.14.154" evidence="19"/>
<keyword evidence="8 26" id="KW-0479">Metal-binding</keyword>
<feature type="binding site" description="axial binding residue" evidence="26">
    <location>
        <position position="452"/>
    </location>
    <ligand>
        <name>heme</name>
        <dbReference type="ChEBI" id="CHEBI:30413"/>
    </ligand>
    <ligandPart>
        <name>Fe</name>
        <dbReference type="ChEBI" id="CHEBI:18248"/>
    </ligandPart>
</feature>
<evidence type="ECO:0000256" key="12">
    <source>
        <dbReference type="ARBA" id="ARBA00023011"/>
    </source>
</evidence>
<evidence type="ECO:0000256" key="10">
    <source>
        <dbReference type="ARBA" id="ARBA00023002"/>
    </source>
</evidence>
<evidence type="ECO:0000256" key="20">
    <source>
        <dbReference type="ARBA" id="ARBA00042370"/>
    </source>
</evidence>
<dbReference type="InterPro" id="IPR002403">
    <property type="entry name" value="Cyt_P450_E_grp-IV"/>
</dbReference>
<comment type="similarity">
    <text evidence="3 27">Belongs to the cytochrome P450 family.</text>
</comment>
<feature type="transmembrane region" description="Helical" evidence="28">
    <location>
        <begin position="6"/>
        <end position="26"/>
    </location>
</feature>
<evidence type="ECO:0000256" key="4">
    <source>
        <dbReference type="ARBA" id="ARBA00022516"/>
    </source>
</evidence>
<dbReference type="GO" id="GO:0008168">
    <property type="term" value="F:methyltransferase activity"/>
    <property type="evidence" value="ECO:0007669"/>
    <property type="project" value="UniProtKB-KW"/>
</dbReference>
<evidence type="ECO:0000256" key="1">
    <source>
        <dbReference type="ARBA" id="ARBA00001971"/>
    </source>
</evidence>
<dbReference type="STRING" id="40148.A0A0E0AJD5"/>
<proteinExistence type="inferred from homology"/>
<dbReference type="InterPro" id="IPR017972">
    <property type="entry name" value="Cyt_P450_CS"/>
</dbReference>
<evidence type="ECO:0000256" key="16">
    <source>
        <dbReference type="ARBA" id="ARBA00023166"/>
    </source>
</evidence>
<sequence>MDQLTSSTVFWLTTAVAFLLINTVILRALQKRKSSPAAAAAAAPPPVVQGVGLVRFVRAMARDGPLEAIREQQAKLGSVFTASAPLGLFKVTFLIGSEVSSHFYVAPDSEISMGRLYEFTVPIFGPGVLYGVDLETRKEQIRFNWDILKPRSLKASVGAMAEEVENYFSRWGDQGTVDLKHELEQVLMLTASRCLLGKELRESVPGKLCELFGELDNGLHLISGLLPYLPIPAHRRRDRARQRLGEIITEVIRLRRNSSRGAAGTDENNDDMLQCLINSRYKDGCAMTDAEIAGLVVALMFAGKHTSSGVSIWTGVHLLSNPNHLAAVVAEQDRLMASCPGRTDDYHRLDYDTVQEMRSLHCCVKEALRLHPPVAAVRQAYKHFTVQTKEGKEYTIPGGHMVVSTILVNHYLPHIYKDPHVFDPQKFAPGREEDKVAGRFSFLSFSAGRHACAGESFSYTQIKVLWSYLLSNFEIKMVSPFPETEWSTVIPEPKGKVMVSYRRRTAPK</sequence>
<dbReference type="PROSITE" id="PS00086">
    <property type="entry name" value="CYTOCHROME_P450"/>
    <property type="match status" value="1"/>
</dbReference>
<organism evidence="29">
    <name type="scientific">Oryza glumipatula</name>
    <dbReference type="NCBI Taxonomy" id="40148"/>
    <lineage>
        <taxon>Eukaryota</taxon>
        <taxon>Viridiplantae</taxon>
        <taxon>Streptophyta</taxon>
        <taxon>Embryophyta</taxon>
        <taxon>Tracheophyta</taxon>
        <taxon>Spermatophyta</taxon>
        <taxon>Magnoliopsida</taxon>
        <taxon>Liliopsida</taxon>
        <taxon>Poales</taxon>
        <taxon>Poaceae</taxon>
        <taxon>BOP clade</taxon>
        <taxon>Oryzoideae</taxon>
        <taxon>Oryzeae</taxon>
        <taxon>Oryzinae</taxon>
        <taxon>Oryza</taxon>
    </lineage>
</organism>
<keyword evidence="11 26" id="KW-0408">Iron</keyword>
<comment type="catalytic activity">
    <reaction evidence="23">
        <text>a 14alpha-methyl steroid + 3 reduced [NADPH--hemoprotein reductase] + 3 O2 = a Delta(14) steroid + formate + 3 oxidized [NADPH--hemoprotein reductase] + 4 H2O + 4 H(+)</text>
        <dbReference type="Rhea" id="RHEA:54028"/>
        <dbReference type="Rhea" id="RHEA-COMP:11964"/>
        <dbReference type="Rhea" id="RHEA-COMP:11965"/>
        <dbReference type="ChEBI" id="CHEBI:15377"/>
        <dbReference type="ChEBI" id="CHEBI:15378"/>
        <dbReference type="ChEBI" id="CHEBI:15379"/>
        <dbReference type="ChEBI" id="CHEBI:15740"/>
        <dbReference type="ChEBI" id="CHEBI:57618"/>
        <dbReference type="ChEBI" id="CHEBI:58210"/>
        <dbReference type="ChEBI" id="CHEBI:138029"/>
        <dbReference type="ChEBI" id="CHEBI:138031"/>
        <dbReference type="EC" id="1.14.14.154"/>
    </reaction>
</comment>
<protein>
    <recommendedName>
        <fullName evidence="25">Obtusifoliol 14-alpha demethylase</fullName>
        <ecNumber evidence="19">1.14.14.154</ecNumber>
    </recommendedName>
    <alternativeName>
        <fullName evidence="20">CYPLI</fullName>
    </alternativeName>
    <alternativeName>
        <fullName evidence="22">Cytochrome P450 51</fullName>
    </alternativeName>
    <alternativeName>
        <fullName evidence="21">Cytochrome P450-LIA1</fullName>
    </alternativeName>
</protein>
<keyword evidence="15 28" id="KW-0472">Membrane</keyword>
<evidence type="ECO:0000256" key="5">
    <source>
        <dbReference type="ARBA" id="ARBA00022603"/>
    </source>
</evidence>
<evidence type="ECO:0000256" key="24">
    <source>
        <dbReference type="ARBA" id="ARBA00058467"/>
    </source>
</evidence>
<keyword evidence="7" id="KW-0808">Transferase</keyword>
<evidence type="ECO:0000256" key="19">
    <source>
        <dbReference type="ARBA" id="ARBA00038974"/>
    </source>
</evidence>
<evidence type="ECO:0000256" key="6">
    <source>
        <dbReference type="ARBA" id="ARBA00022617"/>
    </source>
</evidence>
<evidence type="ECO:0000256" key="18">
    <source>
        <dbReference type="ARBA" id="ARBA00037887"/>
    </source>
</evidence>
<keyword evidence="12" id="KW-0756">Sterol biosynthesis</keyword>
<comment type="cofactor">
    <cofactor evidence="1 26">
        <name>heme</name>
        <dbReference type="ChEBI" id="CHEBI:30413"/>
    </cofactor>
</comment>
<accession>A0A0E0AJD5</accession>
<dbReference type="EnsemblPlants" id="OGLUM07G12650.1">
    <property type="protein sequence ID" value="OGLUM07G12650.1"/>
    <property type="gene ID" value="OGLUM07G12650"/>
</dbReference>
<dbReference type="Proteomes" id="UP000026961">
    <property type="component" value="Chromosome 7"/>
</dbReference>
<dbReference type="Gramene" id="OGLUM07G12650.1">
    <property type="protein sequence ID" value="OGLUM07G12650.1"/>
    <property type="gene ID" value="OGLUM07G12650"/>
</dbReference>
<dbReference type="CDD" id="cd11042">
    <property type="entry name" value="CYP51-like"/>
    <property type="match status" value="1"/>
</dbReference>
<keyword evidence="10 27" id="KW-0560">Oxidoreductase</keyword>
<reference evidence="29" key="2">
    <citation type="submission" date="2018-05" db="EMBL/GenBank/DDBJ databases">
        <title>OgluRS3 (Oryza glumaepatula Reference Sequence Version 3).</title>
        <authorList>
            <person name="Zhang J."/>
            <person name="Kudrna D."/>
            <person name="Lee S."/>
            <person name="Talag J."/>
            <person name="Welchert J."/>
            <person name="Wing R.A."/>
        </authorList>
    </citation>
    <scope>NUCLEOTIDE SEQUENCE [LARGE SCALE GENOMIC DNA]</scope>
</reference>
<evidence type="ECO:0000256" key="14">
    <source>
        <dbReference type="ARBA" id="ARBA00023098"/>
    </source>
</evidence>
<keyword evidence="28" id="KW-1133">Transmembrane helix</keyword>
<keyword evidence="17" id="KW-0753">Steroid metabolism</keyword>
<evidence type="ECO:0000256" key="17">
    <source>
        <dbReference type="ARBA" id="ARBA00023221"/>
    </source>
</evidence>
<keyword evidence="6 26" id="KW-0349">Heme</keyword>
<dbReference type="PANTHER" id="PTHR24304:SF2">
    <property type="entry name" value="24-HYDROXYCHOLESTEROL 7-ALPHA-HYDROXYLASE"/>
    <property type="match status" value="1"/>
</dbReference>
<keyword evidence="13 27" id="KW-0503">Monooxygenase</keyword>
<dbReference type="GO" id="GO:0016020">
    <property type="term" value="C:membrane"/>
    <property type="evidence" value="ECO:0007669"/>
    <property type="project" value="UniProtKB-SubCell"/>
</dbReference>
<evidence type="ECO:0000256" key="9">
    <source>
        <dbReference type="ARBA" id="ARBA00022955"/>
    </source>
</evidence>
<name>A0A0E0AJD5_9ORYZ</name>
<dbReference type="InterPro" id="IPR050529">
    <property type="entry name" value="CYP450_sterol_14alpha_dmase"/>
</dbReference>